<gene>
    <name evidence="2" type="ORF">ACFQWB_03895</name>
</gene>
<dbReference type="RefSeq" id="WP_138789362.1">
    <property type="nucleotide sequence ID" value="NZ_JBHTGQ010000009.1"/>
</dbReference>
<organism evidence="2 3">
    <name type="scientific">Paenibacillus thermoaerophilus</name>
    <dbReference type="NCBI Taxonomy" id="1215385"/>
    <lineage>
        <taxon>Bacteria</taxon>
        <taxon>Bacillati</taxon>
        <taxon>Bacillota</taxon>
        <taxon>Bacilli</taxon>
        <taxon>Bacillales</taxon>
        <taxon>Paenibacillaceae</taxon>
        <taxon>Paenibacillus</taxon>
    </lineage>
</organism>
<proteinExistence type="predicted"/>
<keyword evidence="1" id="KW-0472">Membrane</keyword>
<evidence type="ECO:0000313" key="3">
    <source>
        <dbReference type="Proteomes" id="UP001596528"/>
    </source>
</evidence>
<dbReference type="PROSITE" id="PS51257">
    <property type="entry name" value="PROKAR_LIPOPROTEIN"/>
    <property type="match status" value="1"/>
</dbReference>
<comment type="caution">
    <text evidence="2">The sequence shown here is derived from an EMBL/GenBank/DDBJ whole genome shotgun (WGS) entry which is preliminary data.</text>
</comment>
<reference evidence="3" key="1">
    <citation type="journal article" date="2019" name="Int. J. Syst. Evol. Microbiol.">
        <title>The Global Catalogue of Microorganisms (GCM) 10K type strain sequencing project: providing services to taxonomists for standard genome sequencing and annotation.</title>
        <authorList>
            <consortium name="The Broad Institute Genomics Platform"/>
            <consortium name="The Broad Institute Genome Sequencing Center for Infectious Disease"/>
            <person name="Wu L."/>
            <person name="Ma J."/>
        </authorList>
    </citation>
    <scope>NUCLEOTIDE SEQUENCE [LARGE SCALE GENOMIC DNA]</scope>
    <source>
        <strain evidence="3">JCM 18657</strain>
    </source>
</reference>
<keyword evidence="1" id="KW-0812">Transmembrane</keyword>
<name>A0ABW2UYY9_9BACL</name>
<dbReference type="NCBIfam" id="TIGR04223">
    <property type="entry name" value="quorum_AgrD"/>
    <property type="match status" value="1"/>
</dbReference>
<accession>A0ABW2UYY9</accession>
<evidence type="ECO:0000256" key="1">
    <source>
        <dbReference type="SAM" id="Phobius"/>
    </source>
</evidence>
<dbReference type="InterPro" id="IPR009229">
    <property type="entry name" value="AgrD"/>
</dbReference>
<evidence type="ECO:0000313" key="2">
    <source>
        <dbReference type="EMBL" id="MFC7749089.1"/>
    </source>
</evidence>
<sequence>MNKKTAALASQLLLAVAAFFVTTACMFLGHRPDTPEELLH</sequence>
<dbReference type="Proteomes" id="UP001596528">
    <property type="component" value="Unassembled WGS sequence"/>
</dbReference>
<feature type="transmembrane region" description="Helical" evidence="1">
    <location>
        <begin position="12"/>
        <end position="30"/>
    </location>
</feature>
<keyword evidence="3" id="KW-1185">Reference proteome</keyword>
<keyword evidence="1" id="KW-1133">Transmembrane helix</keyword>
<dbReference type="EMBL" id="JBHTGQ010000009">
    <property type="protein sequence ID" value="MFC7749089.1"/>
    <property type="molecule type" value="Genomic_DNA"/>
</dbReference>
<protein>
    <submittedName>
        <fullName evidence="2">Cyclic lactone autoinducer peptide</fullName>
    </submittedName>
</protein>